<accession>A0A1N7S8Z8</accession>
<organism evidence="1 2">
    <name type="scientific">Paraburkholderia piptadeniae</name>
    <dbReference type="NCBI Taxonomy" id="1701573"/>
    <lineage>
        <taxon>Bacteria</taxon>
        <taxon>Pseudomonadati</taxon>
        <taxon>Pseudomonadota</taxon>
        <taxon>Betaproteobacteria</taxon>
        <taxon>Burkholderiales</taxon>
        <taxon>Burkholderiaceae</taxon>
        <taxon>Paraburkholderia</taxon>
    </lineage>
</organism>
<evidence type="ECO:0000313" key="2">
    <source>
        <dbReference type="Proteomes" id="UP000195569"/>
    </source>
</evidence>
<protein>
    <submittedName>
        <fullName evidence="1">Uncharacterized protein</fullName>
    </submittedName>
</protein>
<keyword evidence="2" id="KW-1185">Reference proteome</keyword>
<sequence>MVVPVAAVVATLRLLRRVERRALVLAVMARWGTTVFTTRVERRAVPVRPVRSGQVVAPVEAVNLTVSLDRLLLATVRAAEGRAALMAALVVWAPRVAMRAPDS</sequence>
<dbReference type="Proteomes" id="UP000195569">
    <property type="component" value="Unassembled WGS sequence"/>
</dbReference>
<proteinExistence type="predicted"/>
<comment type="caution">
    <text evidence="1">The sequence shown here is derived from an EMBL/GenBank/DDBJ whole genome shotgun (WGS) entry which is preliminary data.</text>
</comment>
<name>A0A1N7S8Z8_9BURK</name>
<evidence type="ECO:0000313" key="1">
    <source>
        <dbReference type="EMBL" id="SIT43801.1"/>
    </source>
</evidence>
<dbReference type="AlphaFoldDB" id="A0A1N7S8Z8"/>
<dbReference type="EMBL" id="CYGY02000035">
    <property type="protein sequence ID" value="SIT43801.1"/>
    <property type="molecule type" value="Genomic_DNA"/>
</dbReference>
<gene>
    <name evidence="1" type="ORF">BN2476_350298</name>
</gene>
<reference evidence="1" key="1">
    <citation type="submission" date="2016-12" db="EMBL/GenBank/DDBJ databases">
        <authorList>
            <person name="Moulin L."/>
        </authorList>
    </citation>
    <scope>NUCLEOTIDE SEQUENCE [LARGE SCALE GENOMIC DNA]</scope>
    <source>
        <strain evidence="1">STM 7183</strain>
    </source>
</reference>